<evidence type="ECO:0000313" key="2">
    <source>
        <dbReference type="Proteomes" id="UP000075840"/>
    </source>
</evidence>
<evidence type="ECO:0000313" key="1">
    <source>
        <dbReference type="EnsemblMetazoa" id="AARA002794-PA"/>
    </source>
</evidence>
<dbReference type="VEuPathDB" id="VectorBase:AARA002794"/>
<organism evidence="1 2">
    <name type="scientific">Anopheles arabiensis</name>
    <name type="common">Mosquito</name>
    <dbReference type="NCBI Taxonomy" id="7173"/>
    <lineage>
        <taxon>Eukaryota</taxon>
        <taxon>Metazoa</taxon>
        <taxon>Ecdysozoa</taxon>
        <taxon>Arthropoda</taxon>
        <taxon>Hexapoda</taxon>
        <taxon>Insecta</taxon>
        <taxon>Pterygota</taxon>
        <taxon>Neoptera</taxon>
        <taxon>Endopterygota</taxon>
        <taxon>Diptera</taxon>
        <taxon>Nematocera</taxon>
        <taxon>Culicoidea</taxon>
        <taxon>Culicidae</taxon>
        <taxon>Anophelinae</taxon>
        <taxon>Anopheles</taxon>
    </lineage>
</organism>
<keyword evidence="2" id="KW-1185">Reference proteome</keyword>
<accession>A0A182HNF7</accession>
<reference evidence="1" key="1">
    <citation type="submission" date="2022-08" db="UniProtKB">
        <authorList>
            <consortium name="EnsemblMetazoa"/>
        </authorList>
    </citation>
    <scope>IDENTIFICATION</scope>
    <source>
        <strain evidence="1">Dongola</strain>
    </source>
</reference>
<sequence length="107" mass="11451">MTLPASRLAQSQCSSCRCSSSPPSSCCTSGANTRVHKQVCYIPPSLGLNVEASGLFFIVNRSKTSPTTTQEKDTCPSPRSLSVFCSRKPIPVPLAVHGPFATCRTWC</sequence>
<proteinExistence type="predicted"/>
<dbReference type="Proteomes" id="UP000075840">
    <property type="component" value="Unassembled WGS sequence"/>
</dbReference>
<protein>
    <submittedName>
        <fullName evidence="1">Uncharacterized protein</fullName>
    </submittedName>
</protein>
<name>A0A182HNF7_ANOAR</name>
<dbReference type="AlphaFoldDB" id="A0A182HNF7"/>
<dbReference type="EMBL" id="APCN01001925">
    <property type="status" value="NOT_ANNOTATED_CDS"/>
    <property type="molecule type" value="Genomic_DNA"/>
</dbReference>
<dbReference type="EnsemblMetazoa" id="AARA002794-RA">
    <property type="protein sequence ID" value="AARA002794-PA"/>
    <property type="gene ID" value="AARA002794"/>
</dbReference>